<gene>
    <name evidence="2" type="ORF">HKD42_09865</name>
</gene>
<evidence type="ECO:0000313" key="3">
    <source>
        <dbReference type="Proteomes" id="UP000561181"/>
    </source>
</evidence>
<name>A0A848QS84_9SPHN</name>
<dbReference type="Proteomes" id="UP000561181">
    <property type="component" value="Unassembled WGS sequence"/>
</dbReference>
<feature type="transmembrane region" description="Helical" evidence="1">
    <location>
        <begin position="60"/>
        <end position="82"/>
    </location>
</feature>
<dbReference type="EMBL" id="JABCRE010000003">
    <property type="protein sequence ID" value="NMW32366.1"/>
    <property type="molecule type" value="Genomic_DNA"/>
</dbReference>
<evidence type="ECO:0008006" key="4">
    <source>
        <dbReference type="Google" id="ProtNLM"/>
    </source>
</evidence>
<keyword evidence="1" id="KW-0472">Membrane</keyword>
<reference evidence="2 3" key="1">
    <citation type="submission" date="2020-04" db="EMBL/GenBank/DDBJ databases">
        <authorList>
            <person name="Liu A."/>
        </authorList>
    </citation>
    <scope>NUCLEOTIDE SEQUENCE [LARGE SCALE GENOMIC DNA]</scope>
    <source>
        <strain evidence="2 3">RZ02</strain>
    </source>
</reference>
<evidence type="ECO:0000256" key="1">
    <source>
        <dbReference type="SAM" id="Phobius"/>
    </source>
</evidence>
<proteinExistence type="predicted"/>
<dbReference type="RefSeq" id="WP_170012913.1">
    <property type="nucleotide sequence ID" value="NZ_JABCRE010000003.1"/>
</dbReference>
<dbReference type="AlphaFoldDB" id="A0A848QS84"/>
<feature type="transmembrane region" description="Helical" evidence="1">
    <location>
        <begin position="26"/>
        <end position="48"/>
    </location>
</feature>
<evidence type="ECO:0000313" key="2">
    <source>
        <dbReference type="EMBL" id="NMW32366.1"/>
    </source>
</evidence>
<dbReference type="Pfam" id="PF20556">
    <property type="entry name" value="DUF6768"/>
    <property type="match status" value="1"/>
</dbReference>
<dbReference type="InterPro" id="IPR046659">
    <property type="entry name" value="DUF6768"/>
</dbReference>
<comment type="caution">
    <text evidence="2">The sequence shown here is derived from an EMBL/GenBank/DDBJ whole genome shotgun (WGS) entry which is preliminary data.</text>
</comment>
<protein>
    <recommendedName>
        <fullName evidence="4">DUF4282 domain-containing protein</fullName>
    </recommendedName>
</protein>
<accession>A0A848QS84</accession>
<keyword evidence="1" id="KW-1133">Transmembrane helix</keyword>
<keyword evidence="1" id="KW-0812">Transmembrane</keyword>
<keyword evidence="3" id="KW-1185">Reference proteome</keyword>
<sequence length="104" mass="11968">MMDRESTPEQEPGYFRQIAELFRGELGWVSWLLMAAQLILFAASLYAACRFFQATDVLEALRWGLPSATLLIIATLTKLTLWPSLQANRIIREVKRLEELLAQR</sequence>
<organism evidence="2 3">
    <name type="scientific">Pontixanthobacter rizhaonensis</name>
    <dbReference type="NCBI Taxonomy" id="2730337"/>
    <lineage>
        <taxon>Bacteria</taxon>
        <taxon>Pseudomonadati</taxon>
        <taxon>Pseudomonadota</taxon>
        <taxon>Alphaproteobacteria</taxon>
        <taxon>Sphingomonadales</taxon>
        <taxon>Erythrobacteraceae</taxon>
        <taxon>Pontixanthobacter</taxon>
    </lineage>
</organism>